<comment type="subcellular location">
    <subcellularLocation>
        <location evidence="1">Cytoplasm</location>
        <location evidence="1">Cytoskeleton</location>
    </subcellularLocation>
</comment>
<keyword evidence="3" id="KW-0963">Cytoplasm</keyword>
<evidence type="ECO:0000256" key="4">
    <source>
        <dbReference type="ARBA" id="ARBA00023203"/>
    </source>
</evidence>
<comment type="similarity">
    <text evidence="2 7">Belongs to the profilin family.</text>
</comment>
<dbReference type="GO" id="GO:0003785">
    <property type="term" value="F:actin monomer binding"/>
    <property type="evidence" value="ECO:0007669"/>
    <property type="project" value="TreeGrafter"/>
</dbReference>
<organism evidence="8">
    <name type="scientific">Arcella intermedia</name>
    <dbReference type="NCBI Taxonomy" id="1963864"/>
    <lineage>
        <taxon>Eukaryota</taxon>
        <taxon>Amoebozoa</taxon>
        <taxon>Tubulinea</taxon>
        <taxon>Elardia</taxon>
        <taxon>Arcellinida</taxon>
        <taxon>Sphaerothecina</taxon>
        <taxon>Arcellidae</taxon>
        <taxon>Arcella</taxon>
    </lineage>
</organism>
<dbReference type="SMART" id="SM00392">
    <property type="entry name" value="PROF"/>
    <property type="match status" value="1"/>
</dbReference>
<dbReference type="SUPFAM" id="SSF55770">
    <property type="entry name" value="Profilin (actin-binding protein)"/>
    <property type="match status" value="1"/>
</dbReference>
<dbReference type="InterPro" id="IPR048278">
    <property type="entry name" value="PFN"/>
</dbReference>
<evidence type="ECO:0000256" key="3">
    <source>
        <dbReference type="ARBA" id="ARBA00022490"/>
    </source>
</evidence>
<dbReference type="FunFam" id="3.30.450.30:FF:000001">
    <property type="entry name" value="Profilin"/>
    <property type="match status" value="1"/>
</dbReference>
<evidence type="ECO:0000256" key="6">
    <source>
        <dbReference type="ARBA" id="ARBA00025549"/>
    </source>
</evidence>
<evidence type="ECO:0000313" key="8">
    <source>
        <dbReference type="EMBL" id="NDV39578.1"/>
    </source>
</evidence>
<evidence type="ECO:0000256" key="5">
    <source>
        <dbReference type="ARBA" id="ARBA00023212"/>
    </source>
</evidence>
<evidence type="ECO:0000256" key="1">
    <source>
        <dbReference type="ARBA" id="ARBA00004245"/>
    </source>
</evidence>
<accession>A0A6B2LS63</accession>
<dbReference type="InterPro" id="IPR036140">
    <property type="entry name" value="PFN_sf"/>
</dbReference>
<dbReference type="PROSITE" id="PS00414">
    <property type="entry name" value="PROFILIN"/>
    <property type="match status" value="1"/>
</dbReference>
<dbReference type="Pfam" id="PF00235">
    <property type="entry name" value="Profilin"/>
    <property type="match status" value="1"/>
</dbReference>
<proteinExistence type="inferred from homology"/>
<dbReference type="PANTHER" id="PTHR11604">
    <property type="entry name" value="PROFILIN"/>
    <property type="match status" value="1"/>
</dbReference>
<keyword evidence="4 7" id="KW-0009">Actin-binding</keyword>
<dbReference type="AlphaFoldDB" id="A0A6B2LS63"/>
<dbReference type="InterPro" id="IPR005455">
    <property type="entry name" value="PFN_euk"/>
</dbReference>
<evidence type="ECO:0000256" key="7">
    <source>
        <dbReference type="RuleBase" id="RU003909"/>
    </source>
</evidence>
<dbReference type="PRINTS" id="PR00392">
    <property type="entry name" value="PROFILIN"/>
</dbReference>
<dbReference type="PANTHER" id="PTHR11604:SF0">
    <property type="entry name" value="PROFILIN"/>
    <property type="match status" value="1"/>
</dbReference>
<dbReference type="EMBL" id="GIBP01010609">
    <property type="protein sequence ID" value="NDV39578.1"/>
    <property type="molecule type" value="Transcribed_RNA"/>
</dbReference>
<dbReference type="Gene3D" id="3.30.450.30">
    <property type="entry name" value="Dynein light chain 2a, cytoplasmic"/>
    <property type="match status" value="1"/>
</dbReference>
<dbReference type="PRINTS" id="PR01640">
    <property type="entry name" value="PROFILINPLNT"/>
</dbReference>
<dbReference type="CDD" id="cd00148">
    <property type="entry name" value="PROF"/>
    <property type="match status" value="1"/>
</dbReference>
<comment type="function">
    <text evidence="6">Binds to actin and affects the structure of the cytoskeleton. At high concentrations, profilin prevents the polymerization of actin, whereas it enhances it at low concentrations. By binding to PIP2, it inhibits the formation of IP3 and DG.</text>
</comment>
<sequence length="126" mass="13522">MSWQTYVDSNLVGTGKLAKAAILGQDGFTWASTPGFSLSIDEGLQLMAGFDDAGPLRADGLYAQGERYADLKADERSIYGRRGPCGIVCVKTVRAVMIGVYNESMQPGIAADTVEKLADYLIQCGY</sequence>
<keyword evidence="5" id="KW-0206">Cytoskeleton</keyword>
<reference evidence="8" key="1">
    <citation type="journal article" date="2020" name="J. Eukaryot. Microbiol.">
        <title>De novo Sequencing, Assembly and Annotation of the Transcriptome for the Free-Living Testate Amoeba Arcella intermedia.</title>
        <authorList>
            <person name="Ribeiro G.M."/>
            <person name="Porfirio-Sousa A.L."/>
            <person name="Maurer-Alcala X.X."/>
            <person name="Katz L.A."/>
            <person name="Lahr D.J.G."/>
        </authorList>
    </citation>
    <scope>NUCLEOTIDE SEQUENCE</scope>
</reference>
<protein>
    <recommendedName>
        <fullName evidence="7">Profilin</fullName>
    </recommendedName>
</protein>
<dbReference type="GO" id="GO:0005938">
    <property type="term" value="C:cell cortex"/>
    <property type="evidence" value="ECO:0007669"/>
    <property type="project" value="TreeGrafter"/>
</dbReference>
<dbReference type="GO" id="GO:0005856">
    <property type="term" value="C:cytoskeleton"/>
    <property type="evidence" value="ECO:0007669"/>
    <property type="project" value="UniProtKB-SubCell"/>
</dbReference>
<evidence type="ECO:0000256" key="2">
    <source>
        <dbReference type="ARBA" id="ARBA00010058"/>
    </source>
</evidence>
<name>A0A6B2LS63_9EUKA</name>
<dbReference type="InterPro" id="IPR027310">
    <property type="entry name" value="Profilin_CS"/>
</dbReference>